<organism evidence="3">
    <name type="scientific">Vibrio sp. HB236076</name>
    <dbReference type="NCBI Taxonomy" id="3232307"/>
    <lineage>
        <taxon>Bacteria</taxon>
        <taxon>Pseudomonadati</taxon>
        <taxon>Pseudomonadota</taxon>
        <taxon>Gammaproteobacteria</taxon>
        <taxon>Vibrionales</taxon>
        <taxon>Vibrionaceae</taxon>
        <taxon>Vibrio</taxon>
    </lineage>
</organism>
<sequence>MTTSPIIYPYHAPMGAFDEVFDLHQQILPHWQGMFTHLSLIKERGIEELHLRAQKILRDDGATYDLKNDPLSPEVWSLDVIPNVIDAQQWAHVEQGLVQRSELFNLVLKDIYGEQRLIREGIIPPEVVFGHPDYLRQCHGVEVPGEKQLLLHAIDLVRNINGQFLAISDQTQVPSGIGYALENRTVISRVLPSVFRRSNVKRLSSFFHTLKNTLNQLAADKTDDPKIVILTQGTSSNTYFEQAYLANYLGYSLVQGSDLTVRNGQLWLKTLDGLSQVDVVLRRTDDKDCDQLELSADSAYGVPGLMEVVRNGQVILANPIGSAVLEAPALIAYLPTICEYLLKQPLLLPTVNSYWCGEANSLDYVLQNIDSLVIKPAFRRAQRESIFVRHCSPEEKNTLIASIKATPAQFVAQEYVPGSIVPVWENQQIERRPSLLRTFTVVKNDTYVVMPGGLSRVAKTEKDYFITRLSGTWSKDTWICADKPDKTHQSMLDEDNLKEVQLGHIPSRVVENFFWLGRYAERAELCTRFMRVVFKQMNGIELLETTSRDVLLTAFSKQTNCLPGFLEPSGDLLEEPDGELADLVVNANRIGSIKSNLLAMLTCAEQVKERLSADTRIILNKLRDDLGRLDKTYKSGLPEVPEDSLDDIVTVLLALSGLSSESMLRGQDWIFLQIGLRTERAIQTAKLLQSTLTTSLERYAQKQVLESVLLSVEALISFRRRYRNKTQVQFALDLLMVDSSNPRSLVYQIERLNEFLTLLPNNQASVPGGLTAEKRLILKTLSDIQLSDLERLSKTHAPTKVREKLTDFLAQLIEQLEQFTSIISDKYFDHTAGPQQLNKPKWKLDV</sequence>
<dbReference type="Gene3D" id="3.30.1490.270">
    <property type="match status" value="1"/>
</dbReference>
<protein>
    <submittedName>
        <fullName evidence="3">Circularly permuted type 2 ATP-grasp protein</fullName>
    </submittedName>
</protein>
<dbReference type="RefSeq" id="WP_306100456.1">
    <property type="nucleotide sequence ID" value="NZ_CP162601.1"/>
</dbReference>
<dbReference type="Pfam" id="PF04168">
    <property type="entry name" value="Alpha-E"/>
    <property type="match status" value="1"/>
</dbReference>
<dbReference type="InterPro" id="IPR007296">
    <property type="entry name" value="DUF403"/>
</dbReference>
<evidence type="ECO:0000313" key="3">
    <source>
        <dbReference type="EMBL" id="XDK24398.1"/>
    </source>
</evidence>
<name>A0AB39HES3_9VIBR</name>
<dbReference type="PANTHER" id="PTHR34595:SF2">
    <property type="entry name" value="BLR2978 PROTEIN"/>
    <property type="match status" value="1"/>
</dbReference>
<reference evidence="3" key="1">
    <citation type="submission" date="2024-07" db="EMBL/GenBank/DDBJ databases">
        <title>Genome Analysis of a Potential Novel Vibrio Species Secreting pH- and Thermo-stable Alginate Lyase and its Application in Producing Alginate Oligosaccharides.</title>
        <authorList>
            <person name="Huang H."/>
            <person name="Bao K."/>
        </authorList>
    </citation>
    <scope>NUCLEOTIDE SEQUENCE</scope>
    <source>
        <strain evidence="3">HB236076</strain>
    </source>
</reference>
<gene>
    <name evidence="3" type="ORF">AB0763_09235</name>
</gene>
<feature type="domain" description="Circularly permuted ATP-grasp type 2" evidence="2">
    <location>
        <begin position="82"/>
        <end position="458"/>
    </location>
</feature>
<dbReference type="InterPro" id="IPR025841">
    <property type="entry name" value="CP_ATPgrasp_2"/>
</dbReference>
<dbReference type="Gene3D" id="3.40.50.11290">
    <property type="match status" value="1"/>
</dbReference>
<dbReference type="EMBL" id="CP162601">
    <property type="protein sequence ID" value="XDK24398.1"/>
    <property type="molecule type" value="Genomic_DNA"/>
</dbReference>
<evidence type="ECO:0000259" key="2">
    <source>
        <dbReference type="Pfam" id="PF14403"/>
    </source>
</evidence>
<dbReference type="AlphaFoldDB" id="A0AB39HES3"/>
<dbReference type="PANTHER" id="PTHR34595">
    <property type="entry name" value="BLR5612 PROTEIN"/>
    <property type="match status" value="1"/>
</dbReference>
<dbReference type="Pfam" id="PF14403">
    <property type="entry name" value="CP_ATPgrasp_2"/>
    <property type="match status" value="1"/>
</dbReference>
<feature type="domain" description="DUF403" evidence="1">
    <location>
        <begin position="506"/>
        <end position="828"/>
    </location>
</feature>
<dbReference type="InterPro" id="IPR051680">
    <property type="entry name" value="ATP-dep_Glu-Cys_Ligase-2"/>
</dbReference>
<accession>A0AB39HES3</accession>
<evidence type="ECO:0000259" key="1">
    <source>
        <dbReference type="Pfam" id="PF04168"/>
    </source>
</evidence>
<dbReference type="KEGG" id="vih:AB0763_09235"/>
<dbReference type="SUPFAM" id="SSF56059">
    <property type="entry name" value="Glutathione synthetase ATP-binding domain-like"/>
    <property type="match status" value="1"/>
</dbReference>
<proteinExistence type="predicted"/>